<gene>
    <name evidence="8" type="ORF">E4665_08160</name>
</gene>
<dbReference type="GO" id="GO:0016740">
    <property type="term" value="F:transferase activity"/>
    <property type="evidence" value="ECO:0007669"/>
    <property type="project" value="UniProtKB-KW"/>
</dbReference>
<dbReference type="PANTHER" id="PTHR34382">
    <property type="entry name" value="PTS SYSTEM N,N'-DIACETYLCHITOBIOSE-SPECIFIC EIIA COMPONENT"/>
    <property type="match status" value="1"/>
</dbReference>
<evidence type="ECO:0000256" key="3">
    <source>
        <dbReference type="ARBA" id="ARBA00022679"/>
    </source>
</evidence>
<dbReference type="PROSITE" id="PS51095">
    <property type="entry name" value="PTS_EIIA_TYPE_3"/>
    <property type="match status" value="1"/>
</dbReference>
<organism evidence="8 9">
    <name type="scientific">Sporolactobacillus shoreae</name>
    <dbReference type="NCBI Taxonomy" id="1465501"/>
    <lineage>
        <taxon>Bacteria</taxon>
        <taxon>Bacillati</taxon>
        <taxon>Bacillota</taxon>
        <taxon>Bacilli</taxon>
        <taxon>Bacillales</taxon>
        <taxon>Sporolactobacillaceae</taxon>
        <taxon>Sporolactobacillus</taxon>
    </lineage>
</organism>
<dbReference type="CDD" id="cd00215">
    <property type="entry name" value="PTS_IIA_lac"/>
    <property type="match status" value="1"/>
</dbReference>
<evidence type="ECO:0000256" key="1">
    <source>
        <dbReference type="ARBA" id="ARBA00022448"/>
    </source>
</evidence>
<name>A0A4Z0GN11_9BACL</name>
<dbReference type="PIRSF" id="PIRSF000699">
    <property type="entry name" value="PTS_IILac_III"/>
    <property type="match status" value="1"/>
</dbReference>
<evidence type="ECO:0000256" key="5">
    <source>
        <dbReference type="PIRSR" id="PIRSR000699-1"/>
    </source>
</evidence>
<proteinExistence type="predicted"/>
<dbReference type="Proteomes" id="UP000298347">
    <property type="component" value="Unassembled WGS sequence"/>
</dbReference>
<dbReference type="PANTHER" id="PTHR34382:SF7">
    <property type="entry name" value="PTS SYSTEM N,N'-DIACETYLCHITOBIOSE-SPECIFIC EIIA COMPONENT"/>
    <property type="match status" value="1"/>
</dbReference>
<keyword evidence="6" id="KW-0460">Magnesium</keyword>
<feature type="binding site" evidence="6">
    <location>
        <position position="81"/>
    </location>
    <ligand>
        <name>Mg(2+)</name>
        <dbReference type="ChEBI" id="CHEBI:18420"/>
        <note>ligand shared between all trimeric partners</note>
    </ligand>
</feature>
<keyword evidence="1" id="KW-0813">Transport</keyword>
<keyword evidence="6" id="KW-0479">Metal-binding</keyword>
<reference evidence="8 9" key="1">
    <citation type="journal article" date="2015" name="Int. J. Syst. Evol. Microbiol.">
        <title>Sporolactobacillus shoreae sp. nov. and Sporolactobacillus spathodeae sp. nov., two spore-forming lactic acid bacteria isolated from tree barks in Thailand.</title>
        <authorList>
            <person name="Thamacharoensuk T."/>
            <person name="Kitahara M."/>
            <person name="Ohkuma M."/>
            <person name="Thongchul N."/>
            <person name="Tanasupawat S."/>
        </authorList>
    </citation>
    <scope>NUCLEOTIDE SEQUENCE [LARGE SCALE GENOMIC DNA]</scope>
    <source>
        <strain evidence="8 9">BK92</strain>
    </source>
</reference>
<dbReference type="InterPro" id="IPR003188">
    <property type="entry name" value="PTS_IIA_lac/cel"/>
</dbReference>
<feature type="modified residue" description="Phosphohistidine; by HPr" evidence="7">
    <location>
        <position position="78"/>
    </location>
</feature>
<evidence type="ECO:0000256" key="2">
    <source>
        <dbReference type="ARBA" id="ARBA00022597"/>
    </source>
</evidence>
<dbReference type="RefSeq" id="WP_135348295.1">
    <property type="nucleotide sequence ID" value="NZ_SRJD01000007.1"/>
</dbReference>
<keyword evidence="9" id="KW-1185">Reference proteome</keyword>
<dbReference type="Gene3D" id="1.20.58.80">
    <property type="entry name" value="Phosphotransferase system, lactose/cellobiose-type IIA subunit"/>
    <property type="match status" value="1"/>
</dbReference>
<evidence type="ECO:0000313" key="9">
    <source>
        <dbReference type="Proteomes" id="UP000298347"/>
    </source>
</evidence>
<dbReference type="Pfam" id="PF02255">
    <property type="entry name" value="PTS_IIA"/>
    <property type="match status" value="1"/>
</dbReference>
<keyword evidence="2" id="KW-0762">Sugar transport</keyword>
<comment type="caution">
    <text evidence="8">The sequence shown here is derived from an EMBL/GenBank/DDBJ whole genome shotgun (WGS) entry which is preliminary data.</text>
</comment>
<keyword evidence="3" id="KW-0808">Transferase</keyword>
<sequence>MRQEETFQLILHGGNGRSFAMEAIYQAKDGNIEGAKESLKKAGDELVQAHHVQTKALQDEIKNTENGEKKPVSLLEVHGQDHLMNAMTVRDLATEIVELYDYIDKKFSEK</sequence>
<protein>
    <submittedName>
        <fullName evidence="8">PTS lactose/cellobiose transporter subunit IIA</fullName>
    </submittedName>
</protein>
<dbReference type="SUPFAM" id="SSF46973">
    <property type="entry name" value="Enzyme IIa from lactose specific PTS, IIa-lac"/>
    <property type="match status" value="1"/>
</dbReference>
<dbReference type="GO" id="GO:0046872">
    <property type="term" value="F:metal ion binding"/>
    <property type="evidence" value="ECO:0007669"/>
    <property type="project" value="UniProtKB-KW"/>
</dbReference>
<dbReference type="InterPro" id="IPR036542">
    <property type="entry name" value="PTS_IIA_lac/cel_sf"/>
</dbReference>
<keyword evidence="4" id="KW-0598">Phosphotransferase system</keyword>
<dbReference type="OrthoDB" id="350602at2"/>
<accession>A0A4Z0GN11</accession>
<dbReference type="AlphaFoldDB" id="A0A4Z0GN11"/>
<evidence type="ECO:0000256" key="6">
    <source>
        <dbReference type="PIRSR" id="PIRSR000699-2"/>
    </source>
</evidence>
<dbReference type="EMBL" id="SRJD01000007">
    <property type="protein sequence ID" value="TGA98485.1"/>
    <property type="molecule type" value="Genomic_DNA"/>
</dbReference>
<comment type="cofactor">
    <cofactor evidence="6">
        <name>Mg(2+)</name>
        <dbReference type="ChEBI" id="CHEBI:18420"/>
    </cofactor>
    <text evidence="6">Binds 1 Mg(2+) ion per trimer.</text>
</comment>
<dbReference type="GO" id="GO:0009401">
    <property type="term" value="P:phosphoenolpyruvate-dependent sugar phosphotransferase system"/>
    <property type="evidence" value="ECO:0007669"/>
    <property type="project" value="UniProtKB-KW"/>
</dbReference>
<feature type="active site" description="Tele-phosphohistidine intermediate" evidence="5">
    <location>
        <position position="78"/>
    </location>
</feature>
<evidence type="ECO:0000256" key="7">
    <source>
        <dbReference type="PROSITE-ProRule" id="PRU00418"/>
    </source>
</evidence>
<evidence type="ECO:0000256" key="4">
    <source>
        <dbReference type="ARBA" id="ARBA00022683"/>
    </source>
</evidence>
<evidence type="ECO:0000313" key="8">
    <source>
        <dbReference type="EMBL" id="TGA98485.1"/>
    </source>
</evidence>